<evidence type="ECO:0000259" key="2">
    <source>
        <dbReference type="Pfam" id="PF06259"/>
    </source>
</evidence>
<proteinExistence type="predicted"/>
<keyword evidence="1" id="KW-0175">Coiled coil</keyword>
<accession>A0ABX8RG39</accession>
<organism evidence="3 4">
    <name type="scientific">Nocardia iowensis</name>
    <dbReference type="NCBI Taxonomy" id="204891"/>
    <lineage>
        <taxon>Bacteria</taxon>
        <taxon>Bacillati</taxon>
        <taxon>Actinomycetota</taxon>
        <taxon>Actinomycetes</taxon>
        <taxon>Mycobacteriales</taxon>
        <taxon>Nocardiaceae</taxon>
        <taxon>Nocardia</taxon>
    </lineage>
</organism>
<evidence type="ECO:0000313" key="3">
    <source>
        <dbReference type="EMBL" id="QXN88558.1"/>
    </source>
</evidence>
<keyword evidence="4" id="KW-1185">Reference proteome</keyword>
<name>A0ABX8RG39_NOCIO</name>
<dbReference type="GO" id="GO:0016787">
    <property type="term" value="F:hydrolase activity"/>
    <property type="evidence" value="ECO:0007669"/>
    <property type="project" value="UniProtKB-KW"/>
</dbReference>
<feature type="domain" description="DUF1023" evidence="2">
    <location>
        <begin position="311"/>
        <end position="480"/>
    </location>
</feature>
<reference evidence="3 4" key="1">
    <citation type="submission" date="2021-07" db="EMBL/GenBank/DDBJ databases">
        <title>Whole Genome Sequence of Nocardia Iowensis.</title>
        <authorList>
            <person name="Lamm A."/>
            <person name="Collins-Fairclough A.M."/>
            <person name="Bunk B."/>
            <person name="Sproer C."/>
        </authorList>
    </citation>
    <scope>NUCLEOTIDE SEQUENCE [LARGE SCALE GENOMIC DNA]</scope>
    <source>
        <strain evidence="3 4">NRRL 5646</strain>
    </source>
</reference>
<evidence type="ECO:0000313" key="4">
    <source>
        <dbReference type="Proteomes" id="UP000694257"/>
    </source>
</evidence>
<gene>
    <name evidence="3" type="ORF">KV110_23485</name>
</gene>
<dbReference type="Pfam" id="PF06259">
    <property type="entry name" value="Abhydrolase_8"/>
    <property type="match status" value="1"/>
</dbReference>
<feature type="coiled-coil region" evidence="1">
    <location>
        <begin position="133"/>
        <end position="160"/>
    </location>
</feature>
<dbReference type="Proteomes" id="UP000694257">
    <property type="component" value="Chromosome"/>
</dbReference>
<keyword evidence="3" id="KW-0378">Hydrolase</keyword>
<evidence type="ECO:0000256" key="1">
    <source>
        <dbReference type="SAM" id="Coils"/>
    </source>
</evidence>
<dbReference type="EMBL" id="CP078145">
    <property type="protein sequence ID" value="QXN88558.1"/>
    <property type="molecule type" value="Genomic_DNA"/>
</dbReference>
<protein>
    <submittedName>
        <fullName evidence="3">Alpha/beta hydrolase family protein</fullName>
    </submittedName>
</protein>
<dbReference type="InterPro" id="IPR010427">
    <property type="entry name" value="DUF1023"/>
</dbReference>
<sequence length="538" mass="57282">MATISYVQACQPETMLDFGAHLVAQNSILVNRIDQMHREVDGAKTRWKGDGASAMAASELAKQLAGSHIGSAVVAVADAYNDFGKQLSAIRTPLLTIATIEVPGAGMTVDDHGVVTAPPVPYADVDPGSYINQLNLNKQAAALQARIQALLNDFSAMETEAAQAITADLEQLAALQQAPDPILGEAVKAILAGTAQLPTDPQQLRDFWEKLTPAEKDALFRHDPFIGNRDGIPQVDRDYYNRRNLNNLHAKAQSQLDNLNQRLELTLTPAQRAGLQAQADSLADRIAGYKKLSEALVPTDGVPRLLSLFDDKGRAAIAIRNPDTAGNVVTFVPGTGANVEEMKAVTDRADMLRIAAEGADHTTRTSAIGWLGYDVPQWPGSAALDDGAEDATDRLNNYQSGLRVTHEGPRSMNTVVGHSYGTTAIGHAASAADRPLDADKLIFAGSPGVGVEAPSEIRLTGVGAEDSSKRIYSTIAPEDTTAPIAASTGLHGTAPWMPGFGTNFASDEGTDHNTYFGHENQKGLETMGHIISDKEQTR</sequence>
<dbReference type="RefSeq" id="WP_218469441.1">
    <property type="nucleotide sequence ID" value="NZ_BAABJN010000008.1"/>
</dbReference>